<sequence>MPTEKATFAAGCFWGVEKVFQRHFKKAGITTKVGYTGGVTQNPGYKLVCTGSTQHAEAIEITFDPSQVTYEILTEFFYRMHDPTTENRQGPDVGSQYRSAIFYHSPEQKAIAERVTKEVQEQHYKGQPIATRIVPAGEFYDAEEYHQEYLEKNPDGYECPTHFLRW</sequence>
<dbReference type="HAMAP" id="MF_01401">
    <property type="entry name" value="MsrA"/>
    <property type="match status" value="1"/>
</dbReference>
<dbReference type="OrthoDB" id="77405at2759"/>
<comment type="caution">
    <text evidence="8">The sequence shown here is derived from an EMBL/GenBank/DDBJ whole genome shotgun (WGS) entry which is preliminary data.</text>
</comment>
<evidence type="ECO:0000313" key="9">
    <source>
        <dbReference type="Proteomes" id="UP000193498"/>
    </source>
</evidence>
<comment type="catalytic activity">
    <reaction evidence="6">
        <text>[thioredoxin]-disulfide + L-methionine + H2O = L-methionine (S)-S-oxide + [thioredoxin]-dithiol</text>
        <dbReference type="Rhea" id="RHEA:19993"/>
        <dbReference type="Rhea" id="RHEA-COMP:10698"/>
        <dbReference type="Rhea" id="RHEA-COMP:10700"/>
        <dbReference type="ChEBI" id="CHEBI:15377"/>
        <dbReference type="ChEBI" id="CHEBI:29950"/>
        <dbReference type="ChEBI" id="CHEBI:50058"/>
        <dbReference type="ChEBI" id="CHEBI:57844"/>
        <dbReference type="ChEBI" id="CHEBI:58772"/>
        <dbReference type="EC" id="1.8.4.11"/>
    </reaction>
</comment>
<evidence type="ECO:0000259" key="7">
    <source>
        <dbReference type="Pfam" id="PF01625"/>
    </source>
</evidence>
<accession>A0A1Y1YFX8</accession>
<feature type="domain" description="Peptide methionine sulphoxide reductase MsrA" evidence="7">
    <location>
        <begin position="5"/>
        <end position="159"/>
    </location>
</feature>
<dbReference type="PANTHER" id="PTHR43774">
    <property type="entry name" value="PEPTIDE METHIONINE SULFOXIDE REDUCTASE"/>
    <property type="match status" value="1"/>
</dbReference>
<dbReference type="Pfam" id="PF01625">
    <property type="entry name" value="PMSR"/>
    <property type="match status" value="1"/>
</dbReference>
<evidence type="ECO:0000313" key="8">
    <source>
        <dbReference type="EMBL" id="ORX96616.1"/>
    </source>
</evidence>
<evidence type="ECO:0000256" key="2">
    <source>
        <dbReference type="ARBA" id="ARBA00012502"/>
    </source>
</evidence>
<dbReference type="SUPFAM" id="SSF55068">
    <property type="entry name" value="Peptide methionine sulfoxide reductase"/>
    <property type="match status" value="1"/>
</dbReference>
<keyword evidence="3" id="KW-0560">Oxidoreductase</keyword>
<dbReference type="GO" id="GO:0008113">
    <property type="term" value="F:peptide-methionine (S)-S-oxide reductase activity"/>
    <property type="evidence" value="ECO:0007669"/>
    <property type="project" value="UniProtKB-EC"/>
</dbReference>
<protein>
    <recommendedName>
        <fullName evidence="2">peptide-methionine (S)-S-oxide reductase</fullName>
        <ecNumber evidence="2">1.8.4.11</ecNumber>
    </recommendedName>
    <alternativeName>
        <fullName evidence="4">Peptide-methionine (S)-S-oxide reductase</fullName>
    </alternativeName>
</protein>
<organism evidence="8 9">
    <name type="scientific">Basidiobolus meristosporus CBS 931.73</name>
    <dbReference type="NCBI Taxonomy" id="1314790"/>
    <lineage>
        <taxon>Eukaryota</taxon>
        <taxon>Fungi</taxon>
        <taxon>Fungi incertae sedis</taxon>
        <taxon>Zoopagomycota</taxon>
        <taxon>Entomophthoromycotina</taxon>
        <taxon>Basidiobolomycetes</taxon>
        <taxon>Basidiobolales</taxon>
        <taxon>Basidiobolaceae</taxon>
        <taxon>Basidiobolus</taxon>
    </lineage>
</organism>
<dbReference type="FunFam" id="3.30.1060.10:FF:000006">
    <property type="entry name" value="Peptide methionine sulfoxide reductase"/>
    <property type="match status" value="1"/>
</dbReference>
<keyword evidence="9" id="KW-1185">Reference proteome</keyword>
<gene>
    <name evidence="8" type="ORF">K493DRAFT_314416</name>
</gene>
<dbReference type="InParanoid" id="A0A1Y1YFX8"/>
<dbReference type="EC" id="1.8.4.11" evidence="2"/>
<dbReference type="Gene3D" id="3.30.1060.10">
    <property type="entry name" value="Peptide methionine sulphoxide reductase MsrA"/>
    <property type="match status" value="1"/>
</dbReference>
<dbReference type="Proteomes" id="UP000193498">
    <property type="component" value="Unassembled WGS sequence"/>
</dbReference>
<dbReference type="EMBL" id="MCFE01000150">
    <property type="protein sequence ID" value="ORX96616.1"/>
    <property type="molecule type" value="Genomic_DNA"/>
</dbReference>
<evidence type="ECO:0000256" key="1">
    <source>
        <dbReference type="ARBA" id="ARBA00005591"/>
    </source>
</evidence>
<dbReference type="STRING" id="1314790.A0A1Y1YFX8"/>
<evidence type="ECO:0000256" key="6">
    <source>
        <dbReference type="ARBA" id="ARBA00048782"/>
    </source>
</evidence>
<name>A0A1Y1YFX8_9FUNG</name>
<comment type="catalytic activity">
    <reaction evidence="5">
        <text>L-methionyl-[protein] + [thioredoxin]-disulfide + H2O = L-methionyl-(S)-S-oxide-[protein] + [thioredoxin]-dithiol</text>
        <dbReference type="Rhea" id="RHEA:14217"/>
        <dbReference type="Rhea" id="RHEA-COMP:10698"/>
        <dbReference type="Rhea" id="RHEA-COMP:10700"/>
        <dbReference type="Rhea" id="RHEA-COMP:12313"/>
        <dbReference type="Rhea" id="RHEA-COMP:12315"/>
        <dbReference type="ChEBI" id="CHEBI:15377"/>
        <dbReference type="ChEBI" id="CHEBI:16044"/>
        <dbReference type="ChEBI" id="CHEBI:29950"/>
        <dbReference type="ChEBI" id="CHEBI:44120"/>
        <dbReference type="ChEBI" id="CHEBI:50058"/>
        <dbReference type="EC" id="1.8.4.11"/>
    </reaction>
</comment>
<dbReference type="InterPro" id="IPR002569">
    <property type="entry name" value="Met_Sox_Rdtase_MsrA_dom"/>
</dbReference>
<dbReference type="AlphaFoldDB" id="A0A1Y1YFX8"/>
<comment type="similarity">
    <text evidence="1">Belongs to the MsrA Met sulfoxide reductase family.</text>
</comment>
<dbReference type="InterPro" id="IPR036509">
    <property type="entry name" value="Met_Sox_Rdtase_MsrA_sf"/>
</dbReference>
<proteinExistence type="inferred from homology"/>
<dbReference type="PANTHER" id="PTHR43774:SF1">
    <property type="entry name" value="PEPTIDE METHIONINE SULFOXIDE REDUCTASE MSRA 2"/>
    <property type="match status" value="1"/>
</dbReference>
<dbReference type="FunCoup" id="A0A1Y1YFX8">
    <property type="interactions" value="728"/>
</dbReference>
<dbReference type="GO" id="GO:0034599">
    <property type="term" value="P:cellular response to oxidative stress"/>
    <property type="evidence" value="ECO:0007669"/>
    <property type="project" value="UniProtKB-ARBA"/>
</dbReference>
<evidence type="ECO:0000256" key="5">
    <source>
        <dbReference type="ARBA" id="ARBA00047806"/>
    </source>
</evidence>
<dbReference type="NCBIfam" id="TIGR00401">
    <property type="entry name" value="msrA"/>
    <property type="match status" value="1"/>
</dbReference>
<evidence type="ECO:0000256" key="3">
    <source>
        <dbReference type="ARBA" id="ARBA00023002"/>
    </source>
</evidence>
<evidence type="ECO:0000256" key="4">
    <source>
        <dbReference type="ARBA" id="ARBA00030643"/>
    </source>
</evidence>
<reference evidence="8 9" key="1">
    <citation type="submission" date="2016-07" db="EMBL/GenBank/DDBJ databases">
        <title>Pervasive Adenine N6-methylation of Active Genes in Fungi.</title>
        <authorList>
            <consortium name="DOE Joint Genome Institute"/>
            <person name="Mondo S.J."/>
            <person name="Dannebaum R.O."/>
            <person name="Kuo R.C."/>
            <person name="Labutti K."/>
            <person name="Haridas S."/>
            <person name="Kuo A."/>
            <person name="Salamov A."/>
            <person name="Ahrendt S.R."/>
            <person name="Lipzen A."/>
            <person name="Sullivan W."/>
            <person name="Andreopoulos W.B."/>
            <person name="Clum A."/>
            <person name="Lindquist E."/>
            <person name="Daum C."/>
            <person name="Ramamoorthy G.K."/>
            <person name="Gryganskyi A."/>
            <person name="Culley D."/>
            <person name="Magnuson J.K."/>
            <person name="James T.Y."/>
            <person name="O'Malley M.A."/>
            <person name="Stajich J.E."/>
            <person name="Spatafora J.W."/>
            <person name="Visel A."/>
            <person name="Grigoriev I.V."/>
        </authorList>
    </citation>
    <scope>NUCLEOTIDE SEQUENCE [LARGE SCALE GENOMIC DNA]</scope>
    <source>
        <strain evidence="8 9">CBS 931.73</strain>
    </source>
</reference>